<comment type="caution">
    <text evidence="2">The sequence shown here is derived from an EMBL/GenBank/DDBJ whole genome shotgun (WGS) entry which is preliminary data.</text>
</comment>
<feature type="transmembrane region" description="Helical" evidence="1">
    <location>
        <begin position="12"/>
        <end position="33"/>
    </location>
</feature>
<evidence type="ECO:0000256" key="1">
    <source>
        <dbReference type="SAM" id="Phobius"/>
    </source>
</evidence>
<evidence type="ECO:0000313" key="3">
    <source>
        <dbReference type="Proteomes" id="UP000176854"/>
    </source>
</evidence>
<keyword evidence="1" id="KW-0812">Transmembrane</keyword>
<evidence type="ECO:0000313" key="2">
    <source>
        <dbReference type="EMBL" id="OGG08915.1"/>
    </source>
</evidence>
<dbReference type="AlphaFoldDB" id="A0A1F5Z976"/>
<gene>
    <name evidence="2" type="ORF">A2154_02945</name>
</gene>
<organism evidence="2 3">
    <name type="scientific">Candidatus Gottesmanbacteria bacterium RBG_16_43_7</name>
    <dbReference type="NCBI Taxonomy" id="1798373"/>
    <lineage>
        <taxon>Bacteria</taxon>
        <taxon>Candidatus Gottesmaniibacteriota</taxon>
    </lineage>
</organism>
<sequence>MKKRIHHSGGVSILVLILGVTISIIISGLVLTASTLVSNSQRNEAFEKSLSLAQAGIEYYRWHLAHDQNDLTDGTGGPGPYIHTISDPGGNSLGSFSLQISPPPEGSRIVTLTSQGWVHNHPEIKRTIVAKFGIPALTKYSFVNNSNMWFGDKDEIIGPVYSTGGIRMDGTHDSTVESARSTYTCGLETGCDPSEEKPGVWGSGGPQELWRFPSSPIDYDSISLSYTDIKSQAQTNGLYLIPSGSYGYHIIFDANGTYSVYRITNMRSKEGWSVEGGCEDLFQEVRSETFVGTYAIAAKPVIFAEDYLFVEGTINGKVTAVAAKFPLDTNSMNIWILNNLVYSAKDGSSNLGLIAQNDIIFALDIPNEFEIDGALFAHKGKVIRHNYKECHNYPHAVRSQFILYGSIISNLKSYWSYGQGPGYEGGPTSGFVHRDLIYSPDLYEEPPSFFPTLTNWDFISWEEQ</sequence>
<keyword evidence="1" id="KW-0472">Membrane</keyword>
<keyword evidence="1" id="KW-1133">Transmembrane helix</keyword>
<accession>A0A1F5Z976</accession>
<name>A0A1F5Z976_9BACT</name>
<dbReference type="EMBL" id="MFJC01000039">
    <property type="protein sequence ID" value="OGG08915.1"/>
    <property type="molecule type" value="Genomic_DNA"/>
</dbReference>
<dbReference type="Proteomes" id="UP000176854">
    <property type="component" value="Unassembled WGS sequence"/>
</dbReference>
<reference evidence="2 3" key="1">
    <citation type="journal article" date="2016" name="Nat. Commun.">
        <title>Thousands of microbial genomes shed light on interconnected biogeochemical processes in an aquifer system.</title>
        <authorList>
            <person name="Anantharaman K."/>
            <person name="Brown C.T."/>
            <person name="Hug L.A."/>
            <person name="Sharon I."/>
            <person name="Castelle C.J."/>
            <person name="Probst A.J."/>
            <person name="Thomas B.C."/>
            <person name="Singh A."/>
            <person name="Wilkins M.J."/>
            <person name="Karaoz U."/>
            <person name="Brodie E.L."/>
            <person name="Williams K.H."/>
            <person name="Hubbard S.S."/>
            <person name="Banfield J.F."/>
        </authorList>
    </citation>
    <scope>NUCLEOTIDE SEQUENCE [LARGE SCALE GENOMIC DNA]</scope>
</reference>
<protein>
    <recommendedName>
        <fullName evidence="4">Type 4 fimbrial biogenesis protein PilX N-terminal domain-containing protein</fullName>
    </recommendedName>
</protein>
<evidence type="ECO:0008006" key="4">
    <source>
        <dbReference type="Google" id="ProtNLM"/>
    </source>
</evidence>
<dbReference type="STRING" id="1798373.A2154_02945"/>
<proteinExistence type="predicted"/>